<dbReference type="Proteomes" id="UP000824179">
    <property type="component" value="Unassembled WGS sequence"/>
</dbReference>
<evidence type="ECO:0000256" key="1">
    <source>
        <dbReference type="SAM" id="Phobius"/>
    </source>
</evidence>
<evidence type="ECO:0000313" key="3">
    <source>
        <dbReference type="EMBL" id="HIR40023.1"/>
    </source>
</evidence>
<feature type="transmembrane region" description="Helical" evidence="1">
    <location>
        <begin position="171"/>
        <end position="189"/>
    </location>
</feature>
<dbReference type="InterPro" id="IPR003675">
    <property type="entry name" value="Rce1/LyrA-like_dom"/>
</dbReference>
<keyword evidence="1" id="KW-1133">Transmembrane helix</keyword>
<reference evidence="3" key="2">
    <citation type="journal article" date="2021" name="PeerJ">
        <title>Extensive microbial diversity within the chicken gut microbiome revealed by metagenomics and culture.</title>
        <authorList>
            <person name="Gilroy R."/>
            <person name="Ravi A."/>
            <person name="Getino M."/>
            <person name="Pursley I."/>
            <person name="Horton D.L."/>
            <person name="Alikhan N.F."/>
            <person name="Baker D."/>
            <person name="Gharbi K."/>
            <person name="Hall N."/>
            <person name="Watson M."/>
            <person name="Adriaenssens E.M."/>
            <person name="Foster-Nyarko E."/>
            <person name="Jarju S."/>
            <person name="Secka A."/>
            <person name="Antonio M."/>
            <person name="Oren A."/>
            <person name="Chaudhuri R.R."/>
            <person name="La Ragione R."/>
            <person name="Hildebrand F."/>
            <person name="Pallen M.J."/>
        </authorList>
    </citation>
    <scope>NUCLEOTIDE SEQUENCE</scope>
    <source>
        <strain evidence="3">ChiW25-3613</strain>
    </source>
</reference>
<feature type="transmembrane region" description="Helical" evidence="1">
    <location>
        <begin position="49"/>
        <end position="70"/>
    </location>
</feature>
<protein>
    <submittedName>
        <fullName evidence="3">CPBP family intramembrane metalloprotease</fullName>
    </submittedName>
</protein>
<dbReference type="GO" id="GO:0008237">
    <property type="term" value="F:metallopeptidase activity"/>
    <property type="evidence" value="ECO:0007669"/>
    <property type="project" value="UniProtKB-KW"/>
</dbReference>
<feature type="transmembrane region" description="Helical" evidence="1">
    <location>
        <begin position="195"/>
        <end position="215"/>
    </location>
</feature>
<dbReference type="AlphaFoldDB" id="A0A9D1DBQ4"/>
<dbReference type="PANTHER" id="PTHR36435">
    <property type="entry name" value="SLR1288 PROTEIN"/>
    <property type="match status" value="1"/>
</dbReference>
<dbReference type="GO" id="GO:0080120">
    <property type="term" value="P:CAAX-box protein maturation"/>
    <property type="evidence" value="ECO:0007669"/>
    <property type="project" value="UniProtKB-ARBA"/>
</dbReference>
<feature type="transmembrane region" description="Helical" evidence="1">
    <location>
        <begin position="284"/>
        <end position="304"/>
    </location>
</feature>
<reference evidence="3" key="1">
    <citation type="submission" date="2020-10" db="EMBL/GenBank/DDBJ databases">
        <authorList>
            <person name="Gilroy R."/>
        </authorList>
    </citation>
    <scope>NUCLEOTIDE SEQUENCE</scope>
    <source>
        <strain evidence="3">ChiW25-3613</strain>
    </source>
</reference>
<dbReference type="Pfam" id="PF02517">
    <property type="entry name" value="Rce1-like"/>
    <property type="match status" value="1"/>
</dbReference>
<feature type="domain" description="CAAX prenyl protease 2/Lysostaphin resistance protein A-like" evidence="2">
    <location>
        <begin position="141"/>
        <end position="226"/>
    </location>
</feature>
<keyword evidence="3" id="KW-0482">Metalloprotease</keyword>
<dbReference type="PANTHER" id="PTHR36435:SF1">
    <property type="entry name" value="CAAX AMINO TERMINAL PROTEASE FAMILY PROTEIN"/>
    <property type="match status" value="1"/>
</dbReference>
<feature type="transmembrane region" description="Helical" evidence="1">
    <location>
        <begin position="140"/>
        <end position="159"/>
    </location>
</feature>
<dbReference type="GO" id="GO:0004175">
    <property type="term" value="F:endopeptidase activity"/>
    <property type="evidence" value="ECO:0007669"/>
    <property type="project" value="UniProtKB-ARBA"/>
</dbReference>
<feature type="transmembrane region" description="Helical" evidence="1">
    <location>
        <begin position="91"/>
        <end position="112"/>
    </location>
</feature>
<keyword evidence="1" id="KW-0472">Membrane</keyword>
<organism evidence="3 4">
    <name type="scientific">Candidatus Coproplasma stercoripullorum</name>
    <dbReference type="NCBI Taxonomy" id="2840751"/>
    <lineage>
        <taxon>Bacteria</taxon>
        <taxon>Bacillati</taxon>
        <taxon>Bacillota</taxon>
        <taxon>Clostridia</taxon>
        <taxon>Eubacteriales</taxon>
        <taxon>Candidatus Coproplasma</taxon>
    </lineage>
</organism>
<accession>A0A9D1DBQ4</accession>
<proteinExistence type="predicted"/>
<feature type="transmembrane region" description="Helical" evidence="1">
    <location>
        <begin position="12"/>
        <end position="37"/>
    </location>
</feature>
<feature type="transmembrane region" description="Helical" evidence="1">
    <location>
        <begin position="249"/>
        <end position="272"/>
    </location>
</feature>
<keyword evidence="3" id="KW-0645">Protease</keyword>
<feature type="transmembrane region" description="Helical" evidence="1">
    <location>
        <begin position="222"/>
        <end position="243"/>
    </location>
</feature>
<evidence type="ECO:0000313" key="4">
    <source>
        <dbReference type="Proteomes" id="UP000824179"/>
    </source>
</evidence>
<keyword evidence="1" id="KW-0812">Transmembrane</keyword>
<evidence type="ECO:0000259" key="2">
    <source>
        <dbReference type="Pfam" id="PF02517"/>
    </source>
</evidence>
<keyword evidence="3" id="KW-0378">Hydrolase</keyword>
<dbReference type="EMBL" id="DVHB01000113">
    <property type="protein sequence ID" value="HIR40023.1"/>
    <property type="molecule type" value="Genomic_DNA"/>
</dbReference>
<sequence>MERNVNTESGMGCVTGGIVFSAAVVAYICLNIIFSLICSATNFTAESDAYIYISYLLAPAAVAISVPIVLKRRRVSFKVVLPLKLSTAKNAVKWCGAAVLLAFGLLFSLSWLNLGFERLLNLFGYESTASYFPDLSGGRVALALLVMAVIPAVFEEVLFRGALLQNIREEAGEFNSIFLCGMCFALFHASPVQTIYQFVCGCVFALLALRARSLIPCMLAHFLNNAAIIVLQACGLDTAGTLFDWAPLWAAVLITVLSALSFLGGMAILILGRAPLNKPVKGGVKYFFLAACVGILALAALWIAGLF</sequence>
<name>A0A9D1DBQ4_9FIRM</name>
<comment type="caution">
    <text evidence="3">The sequence shown here is derived from an EMBL/GenBank/DDBJ whole genome shotgun (WGS) entry which is preliminary data.</text>
</comment>
<dbReference type="InterPro" id="IPR052710">
    <property type="entry name" value="CAAX_protease"/>
</dbReference>
<gene>
    <name evidence="3" type="ORF">IAB90_06560</name>
</gene>